<dbReference type="SUPFAM" id="SSF100920">
    <property type="entry name" value="Heat shock protein 70kD (HSP70), peptide-binding domain"/>
    <property type="match status" value="1"/>
</dbReference>
<dbReference type="OrthoDB" id="6111975at2"/>
<dbReference type="Gene3D" id="1.10.510.10">
    <property type="entry name" value="Transferase(Phosphotransferase) domain 1"/>
    <property type="match status" value="1"/>
</dbReference>
<keyword evidence="9" id="KW-1185">Reference proteome</keyword>
<dbReference type="InterPro" id="IPR029047">
    <property type="entry name" value="HSP70_peptide-bd_sf"/>
</dbReference>
<keyword evidence="1 8" id="KW-0808">Transferase</keyword>
<dbReference type="Pfam" id="PF00012">
    <property type="entry name" value="HSP70"/>
    <property type="match status" value="1"/>
</dbReference>
<dbReference type="InterPro" id="IPR000719">
    <property type="entry name" value="Prot_kinase_dom"/>
</dbReference>
<dbReference type="CDD" id="cd14014">
    <property type="entry name" value="STKc_PknB_like"/>
    <property type="match status" value="1"/>
</dbReference>
<feature type="binding site" evidence="5">
    <location>
        <position position="87"/>
    </location>
    <ligand>
        <name>ATP</name>
        <dbReference type="ChEBI" id="CHEBI:30616"/>
    </ligand>
</feature>
<keyword evidence="2 5" id="KW-0547">Nucleotide-binding</keyword>
<dbReference type="GO" id="GO:0004674">
    <property type="term" value="F:protein serine/threonine kinase activity"/>
    <property type="evidence" value="ECO:0007669"/>
    <property type="project" value="UniProtKB-EC"/>
</dbReference>
<keyword evidence="3 8" id="KW-0418">Kinase</keyword>
<dbReference type="SMART" id="SM00220">
    <property type="entry name" value="S_TKc"/>
    <property type="match status" value="1"/>
</dbReference>
<dbReference type="PROSITE" id="PS50011">
    <property type="entry name" value="PROTEIN_KINASE_DOM"/>
    <property type="match status" value="1"/>
</dbReference>
<dbReference type="InterPro" id="IPR011009">
    <property type="entry name" value="Kinase-like_dom_sf"/>
</dbReference>
<evidence type="ECO:0000256" key="6">
    <source>
        <dbReference type="SAM" id="MobiDB-lite"/>
    </source>
</evidence>
<dbReference type="Gene3D" id="3.90.640.10">
    <property type="entry name" value="Actin, Chain A, domain 4"/>
    <property type="match status" value="1"/>
</dbReference>
<dbReference type="EMBL" id="SJPI01000002">
    <property type="protein sequence ID" value="TWT51257.1"/>
    <property type="molecule type" value="Genomic_DNA"/>
</dbReference>
<feature type="region of interest" description="Disordered" evidence="6">
    <location>
        <begin position="530"/>
        <end position="552"/>
    </location>
</feature>
<reference evidence="8 9" key="1">
    <citation type="submission" date="2019-02" db="EMBL/GenBank/DDBJ databases">
        <title>Deep-cultivation of Planctomycetes and their phenomic and genomic characterization uncovers novel biology.</title>
        <authorList>
            <person name="Wiegand S."/>
            <person name="Jogler M."/>
            <person name="Boedeker C."/>
            <person name="Pinto D."/>
            <person name="Vollmers J."/>
            <person name="Rivas-Marin E."/>
            <person name="Kohn T."/>
            <person name="Peeters S.H."/>
            <person name="Heuer A."/>
            <person name="Rast P."/>
            <person name="Oberbeckmann S."/>
            <person name="Bunk B."/>
            <person name="Jeske O."/>
            <person name="Meyerdierks A."/>
            <person name="Storesund J.E."/>
            <person name="Kallscheuer N."/>
            <person name="Luecker S."/>
            <person name="Lage O.M."/>
            <person name="Pohl T."/>
            <person name="Merkel B.J."/>
            <person name="Hornburger P."/>
            <person name="Mueller R.-W."/>
            <person name="Bruemmer F."/>
            <person name="Labrenz M."/>
            <person name="Spormann A.M."/>
            <person name="Op Den Camp H."/>
            <person name="Overmann J."/>
            <person name="Amann R."/>
            <person name="Jetten M.S.M."/>
            <person name="Mascher T."/>
            <person name="Medema M.H."/>
            <person name="Devos D.P."/>
            <person name="Kaster A.-K."/>
            <person name="Ovreas L."/>
            <person name="Rohde M."/>
            <person name="Galperin M.Y."/>
            <person name="Jogler C."/>
        </authorList>
    </citation>
    <scope>NUCLEOTIDE SEQUENCE [LARGE SCALE GENOMIC DNA]</scope>
    <source>
        <strain evidence="8 9">Pla22</strain>
    </source>
</reference>
<dbReference type="Gene3D" id="3.30.200.20">
    <property type="entry name" value="Phosphorylase Kinase, domain 1"/>
    <property type="match status" value="1"/>
</dbReference>
<dbReference type="AlphaFoldDB" id="A0A5C5WKV8"/>
<feature type="compositionally biased region" description="Polar residues" evidence="6">
    <location>
        <begin position="530"/>
        <end position="546"/>
    </location>
</feature>
<feature type="region of interest" description="Disordered" evidence="6">
    <location>
        <begin position="215"/>
        <end position="234"/>
    </location>
</feature>
<dbReference type="InterPro" id="IPR043129">
    <property type="entry name" value="ATPase_NBD"/>
</dbReference>
<evidence type="ECO:0000256" key="5">
    <source>
        <dbReference type="PROSITE-ProRule" id="PRU10141"/>
    </source>
</evidence>
<dbReference type="RefSeq" id="WP_146516340.1">
    <property type="nucleotide sequence ID" value="NZ_SJPI01000002.1"/>
</dbReference>
<dbReference type="Pfam" id="PF00069">
    <property type="entry name" value="Pkinase"/>
    <property type="match status" value="1"/>
</dbReference>
<dbReference type="PROSITE" id="PS00107">
    <property type="entry name" value="PROTEIN_KINASE_ATP"/>
    <property type="match status" value="1"/>
</dbReference>
<dbReference type="GO" id="GO:0140662">
    <property type="term" value="F:ATP-dependent protein folding chaperone"/>
    <property type="evidence" value="ECO:0007669"/>
    <property type="project" value="InterPro"/>
</dbReference>
<accession>A0A5C5WKV8</accession>
<dbReference type="PANTHER" id="PTHR43289">
    <property type="entry name" value="MITOGEN-ACTIVATED PROTEIN KINASE KINASE KINASE 20-RELATED"/>
    <property type="match status" value="1"/>
</dbReference>
<sequence length="899" mass="97443">MTDFSEESLPISEEPTRDFSGISGSEADFCDFDGFDLSANLKATKNDFGDTPKRIGDYELRGLIGSGGMGNVYLAEHVRMQRIVAIKMLPIERMDNEDAVARFYAEVRAASRLLHPNIVAAFDAGEVESEEFGVVHFLAMEYVDGMTLTQVISGSGPMSVGEAAATIRQAALGLLHAHRSGIVHRDVKPGNLMRSKDGTVKVLDLGLAQMQNVALNSNSDPQEPSDPESKSATRGRLIGTLPFMSPEQLEDPDNVDSRSDIYSLGATLYFLLTANPPFTGEYLDQVYGHRHGEIPDLMQARDDVDLNFANIFSRMMAKSPDQRYASLDEVIDDLGNYASESDTPNWLAEFAQRQSRPDLSTVSGGSTSGATATVLGIDFGMQYASIAVSSPDGTITSLAPGRDGHRLFRMAIASNPGLVFDADAMDLRARSPQAMVHCVHMYIGNKLVNRSVASRQCPPEVLLAMLMKRMLSDSSYKGPAPHATAITVPSSYDQLHRRSISQAAELAGFSSVRIVDRSIAAVQSLSISESTVEPSTTADQESPSNDSEPRLTVSQDKNETILFISVTGSATEVALIRRSALRLQQLSTAGHWLQGSLPWLQRLVDIAAELIKEQTGVNPKKSIHSATQLQIECEKAMNAMLLMTSTSIAITMKGKPVSVTVDRSVWLASCLDLMEAVGQAIETCCKEASVDPSEIDLCASLGALLRIKQVRERVLPEAIQDIEMQSIDRADVARGAAACLASELPGRSDIMMPPRTVTSHSIGILVEDAKGRRRILPIIPKGTLLPARTNRRLTASSKRESMTVSLVESAGVKDDNWQTLGRYDLDVGSGAGDQRTRTIGFEVNVNGLLTVRAPMPVSSTKSNTASVHASTKLSPLPEPNLSAQEISEWKTWIDKTMDV</sequence>
<evidence type="ECO:0000313" key="8">
    <source>
        <dbReference type="EMBL" id="TWT51257.1"/>
    </source>
</evidence>
<evidence type="ECO:0000256" key="2">
    <source>
        <dbReference type="ARBA" id="ARBA00022741"/>
    </source>
</evidence>
<dbReference type="Gene3D" id="2.60.34.10">
    <property type="entry name" value="Substrate Binding Domain Of DNAk, Chain A, domain 1"/>
    <property type="match status" value="1"/>
</dbReference>
<organism evidence="8 9">
    <name type="scientific">Rubripirellula amarantea</name>
    <dbReference type="NCBI Taxonomy" id="2527999"/>
    <lineage>
        <taxon>Bacteria</taxon>
        <taxon>Pseudomonadati</taxon>
        <taxon>Planctomycetota</taxon>
        <taxon>Planctomycetia</taxon>
        <taxon>Pirellulales</taxon>
        <taxon>Pirellulaceae</taxon>
        <taxon>Rubripirellula</taxon>
    </lineage>
</organism>
<evidence type="ECO:0000256" key="3">
    <source>
        <dbReference type="ARBA" id="ARBA00022777"/>
    </source>
</evidence>
<dbReference type="InterPro" id="IPR017441">
    <property type="entry name" value="Protein_kinase_ATP_BS"/>
</dbReference>
<dbReference type="SUPFAM" id="SSF53067">
    <property type="entry name" value="Actin-like ATPase domain"/>
    <property type="match status" value="2"/>
</dbReference>
<dbReference type="InterPro" id="IPR013126">
    <property type="entry name" value="Hsp_70_fam"/>
</dbReference>
<dbReference type="Gene3D" id="3.30.420.40">
    <property type="match status" value="2"/>
</dbReference>
<feature type="region of interest" description="Disordered" evidence="6">
    <location>
        <begin position="1"/>
        <end position="23"/>
    </location>
</feature>
<evidence type="ECO:0000259" key="7">
    <source>
        <dbReference type="PROSITE" id="PS50011"/>
    </source>
</evidence>
<protein>
    <submittedName>
        <fullName evidence="8">Serine/threonine-protein kinase PknB</fullName>
        <ecNumber evidence="8">2.7.11.1</ecNumber>
    </submittedName>
</protein>
<evidence type="ECO:0000256" key="1">
    <source>
        <dbReference type="ARBA" id="ARBA00022679"/>
    </source>
</evidence>
<dbReference type="PANTHER" id="PTHR43289:SF6">
    <property type="entry name" value="SERINE_THREONINE-PROTEIN KINASE NEKL-3"/>
    <property type="match status" value="1"/>
</dbReference>
<gene>
    <name evidence="8" type="primary">pknB_23</name>
    <name evidence="8" type="ORF">Pla22_40340</name>
</gene>
<dbReference type="GO" id="GO:0005524">
    <property type="term" value="F:ATP binding"/>
    <property type="evidence" value="ECO:0007669"/>
    <property type="project" value="UniProtKB-UniRule"/>
</dbReference>
<feature type="domain" description="Protein kinase" evidence="7">
    <location>
        <begin position="58"/>
        <end position="347"/>
    </location>
</feature>
<evidence type="ECO:0000313" key="9">
    <source>
        <dbReference type="Proteomes" id="UP000316598"/>
    </source>
</evidence>
<keyword evidence="4 5" id="KW-0067">ATP-binding</keyword>
<dbReference type="SUPFAM" id="SSF56112">
    <property type="entry name" value="Protein kinase-like (PK-like)"/>
    <property type="match status" value="1"/>
</dbReference>
<dbReference type="Proteomes" id="UP000316598">
    <property type="component" value="Unassembled WGS sequence"/>
</dbReference>
<dbReference type="EC" id="2.7.11.1" evidence="8"/>
<comment type="caution">
    <text evidence="8">The sequence shown here is derived from an EMBL/GenBank/DDBJ whole genome shotgun (WGS) entry which is preliminary data.</text>
</comment>
<name>A0A5C5WKV8_9BACT</name>
<evidence type="ECO:0000256" key="4">
    <source>
        <dbReference type="ARBA" id="ARBA00022840"/>
    </source>
</evidence>
<proteinExistence type="predicted"/>